<dbReference type="RefSeq" id="WP_345685752.1">
    <property type="nucleotide sequence ID" value="NZ_BAABRO010000012.1"/>
</dbReference>
<keyword evidence="3" id="KW-1185">Reference proteome</keyword>
<evidence type="ECO:0000313" key="3">
    <source>
        <dbReference type="Proteomes" id="UP001416858"/>
    </source>
</evidence>
<reference evidence="2 3" key="1">
    <citation type="submission" date="2024-02" db="EMBL/GenBank/DDBJ databases">
        <title>Rhodopirellula caenicola NBRC 110016.</title>
        <authorList>
            <person name="Ichikawa N."/>
            <person name="Katano-Makiyama Y."/>
            <person name="Hidaka K."/>
        </authorList>
    </citation>
    <scope>NUCLEOTIDE SEQUENCE [LARGE SCALE GENOMIC DNA]</scope>
    <source>
        <strain evidence="2 3">NBRC 110016</strain>
    </source>
</reference>
<feature type="signal peptide" evidence="1">
    <location>
        <begin position="1"/>
        <end position="25"/>
    </location>
</feature>
<proteinExistence type="predicted"/>
<evidence type="ECO:0000256" key="1">
    <source>
        <dbReference type="SAM" id="SignalP"/>
    </source>
</evidence>
<feature type="chain" id="PRO_5046102129" description="Secreted protein" evidence="1">
    <location>
        <begin position="26"/>
        <end position="54"/>
    </location>
</feature>
<sequence>MNRLFKFAVPAMAVALLVGCGDSNATAPMAEQDELTQWVKDNPAPPATPVEESN</sequence>
<dbReference type="PROSITE" id="PS51257">
    <property type="entry name" value="PROKAR_LIPOPROTEIN"/>
    <property type="match status" value="1"/>
</dbReference>
<dbReference type="Proteomes" id="UP001416858">
    <property type="component" value="Unassembled WGS sequence"/>
</dbReference>
<gene>
    <name evidence="2" type="ORF">Rcae01_04479</name>
</gene>
<evidence type="ECO:0008006" key="4">
    <source>
        <dbReference type="Google" id="ProtNLM"/>
    </source>
</evidence>
<protein>
    <recommendedName>
        <fullName evidence="4">Secreted protein</fullName>
    </recommendedName>
</protein>
<accession>A0ABP9VV51</accession>
<dbReference type="EMBL" id="BAABRO010000012">
    <property type="protein sequence ID" value="GAA5509010.1"/>
    <property type="molecule type" value="Genomic_DNA"/>
</dbReference>
<comment type="caution">
    <text evidence="2">The sequence shown here is derived from an EMBL/GenBank/DDBJ whole genome shotgun (WGS) entry which is preliminary data.</text>
</comment>
<organism evidence="2 3">
    <name type="scientific">Novipirellula caenicola</name>
    <dbReference type="NCBI Taxonomy" id="1536901"/>
    <lineage>
        <taxon>Bacteria</taxon>
        <taxon>Pseudomonadati</taxon>
        <taxon>Planctomycetota</taxon>
        <taxon>Planctomycetia</taxon>
        <taxon>Pirellulales</taxon>
        <taxon>Pirellulaceae</taxon>
        <taxon>Novipirellula</taxon>
    </lineage>
</organism>
<evidence type="ECO:0000313" key="2">
    <source>
        <dbReference type="EMBL" id="GAA5509010.1"/>
    </source>
</evidence>
<keyword evidence="1" id="KW-0732">Signal</keyword>
<name>A0ABP9VV51_9BACT</name>